<gene>
    <name evidence="2" type="ORF">CARN2_0891</name>
    <name evidence="3" type="ORF">CARN2_3503</name>
</gene>
<proteinExistence type="predicted"/>
<reference evidence="2" key="1">
    <citation type="submission" date="2009-10" db="EMBL/GenBank/DDBJ databases">
        <title>Diversity of trophic interactions inside an arsenic-rich microbial ecosystem.</title>
        <authorList>
            <person name="Bertin P.N."/>
            <person name="Heinrich-Salmeron A."/>
            <person name="Pelletier E."/>
            <person name="Goulhen-Chollet F."/>
            <person name="Arsene-Ploetze F."/>
            <person name="Gallien S."/>
            <person name="Calteau A."/>
            <person name="Vallenet D."/>
            <person name="Casiot C."/>
            <person name="Chane-Woon-Ming B."/>
            <person name="Giloteaux L."/>
            <person name="Barakat M."/>
            <person name="Bonnefoy V."/>
            <person name="Bruneel O."/>
            <person name="Chandler M."/>
            <person name="Cleiss J."/>
            <person name="Duran R."/>
            <person name="Elbaz-Poulichet F."/>
            <person name="Fonknechten N."/>
            <person name="Lauga B."/>
            <person name="Mornico D."/>
            <person name="Ortet P."/>
            <person name="Schaeffer C."/>
            <person name="Siguier P."/>
            <person name="Alexander Thil Smith A."/>
            <person name="Van Dorsselaer A."/>
            <person name="Weissenbach J."/>
            <person name="Medigue C."/>
            <person name="Le Paslier D."/>
        </authorList>
    </citation>
    <scope>NUCLEOTIDE SEQUENCE</scope>
</reference>
<dbReference type="InterPro" id="IPR012312">
    <property type="entry name" value="Hemerythrin-like"/>
</dbReference>
<feature type="domain" description="Hemerythrin-like" evidence="1">
    <location>
        <begin position="6"/>
        <end position="129"/>
    </location>
</feature>
<comment type="caution">
    <text evidence="2">The sequence shown here is derived from an EMBL/GenBank/DDBJ whole genome shotgun (WGS) entry which is preliminary data.</text>
</comment>
<sequence>MSTTLHEDLVAEHEQMLGVLQRARLALLGGDIAQAREALTALHEQQQTHIAHEEGALIPRLPASARWAAKVYLAEHGKLSTMLAEWRNALSTLPVQVSDGKERLALLDATLPFQHLLEHHFEREEKGLFVETQA</sequence>
<dbReference type="Pfam" id="PF01814">
    <property type="entry name" value="Hemerythrin"/>
    <property type="match status" value="1"/>
</dbReference>
<organism evidence="2">
    <name type="scientific">mine drainage metagenome</name>
    <dbReference type="NCBI Taxonomy" id="410659"/>
    <lineage>
        <taxon>unclassified sequences</taxon>
        <taxon>metagenomes</taxon>
        <taxon>ecological metagenomes</taxon>
    </lineage>
</organism>
<dbReference type="EMBL" id="CABM01000048">
    <property type="protein sequence ID" value="CBH98027.1"/>
    <property type="molecule type" value="Genomic_DNA"/>
</dbReference>
<evidence type="ECO:0000313" key="2">
    <source>
        <dbReference type="EMBL" id="CBH95491.1"/>
    </source>
</evidence>
<name>E6PKP0_9ZZZZ</name>
<dbReference type="Gene3D" id="1.20.120.520">
    <property type="entry name" value="nmb1532 protein domain like"/>
    <property type="match status" value="1"/>
</dbReference>
<dbReference type="EMBL" id="CABM01000005">
    <property type="protein sequence ID" value="CBH95491.1"/>
    <property type="molecule type" value="Genomic_DNA"/>
</dbReference>
<evidence type="ECO:0000313" key="3">
    <source>
        <dbReference type="EMBL" id="CBH98027.1"/>
    </source>
</evidence>
<protein>
    <recommendedName>
        <fullName evidence="1">Hemerythrin-like domain-containing protein</fullName>
    </recommendedName>
</protein>
<dbReference type="AlphaFoldDB" id="E6PKP0"/>
<accession>E6PKP0</accession>
<evidence type="ECO:0000259" key="1">
    <source>
        <dbReference type="Pfam" id="PF01814"/>
    </source>
</evidence>